<dbReference type="EMBL" id="AP021876">
    <property type="protein sequence ID" value="BBO83093.1"/>
    <property type="molecule type" value="Genomic_DNA"/>
</dbReference>
<evidence type="ECO:0008006" key="4">
    <source>
        <dbReference type="Google" id="ProtNLM"/>
    </source>
</evidence>
<dbReference type="InterPro" id="IPR011990">
    <property type="entry name" value="TPR-like_helical_dom_sf"/>
</dbReference>
<reference evidence="2 3" key="1">
    <citation type="submission" date="2019-11" db="EMBL/GenBank/DDBJ databases">
        <title>Comparative genomics of hydrocarbon-degrading Desulfosarcina strains.</title>
        <authorList>
            <person name="Watanabe M."/>
            <person name="Kojima H."/>
            <person name="Fukui M."/>
        </authorList>
    </citation>
    <scope>NUCLEOTIDE SEQUENCE [LARGE SCALE GENOMIC DNA]</scope>
    <source>
        <strain evidence="2 3">28bB2T</strain>
    </source>
</reference>
<evidence type="ECO:0000313" key="3">
    <source>
        <dbReference type="Proteomes" id="UP000425960"/>
    </source>
</evidence>
<dbReference type="Gene3D" id="1.25.40.10">
    <property type="entry name" value="Tetratricopeptide repeat domain"/>
    <property type="match status" value="1"/>
</dbReference>
<feature type="transmembrane region" description="Helical" evidence="1">
    <location>
        <begin position="255"/>
        <end position="277"/>
    </location>
</feature>
<proteinExistence type="predicted"/>
<name>A0A5K7ZSA6_9BACT</name>
<keyword evidence="1" id="KW-0472">Membrane</keyword>
<dbReference type="KEGG" id="dov:DSCO28_36590"/>
<evidence type="ECO:0000313" key="2">
    <source>
        <dbReference type="EMBL" id="BBO83093.1"/>
    </source>
</evidence>
<dbReference type="AlphaFoldDB" id="A0A5K7ZSA6"/>
<organism evidence="2 3">
    <name type="scientific">Desulfosarcina ovata subsp. sediminis</name>
    <dbReference type="NCBI Taxonomy" id="885957"/>
    <lineage>
        <taxon>Bacteria</taxon>
        <taxon>Pseudomonadati</taxon>
        <taxon>Thermodesulfobacteriota</taxon>
        <taxon>Desulfobacteria</taxon>
        <taxon>Desulfobacterales</taxon>
        <taxon>Desulfosarcinaceae</taxon>
        <taxon>Desulfosarcina</taxon>
    </lineage>
</organism>
<dbReference type="RefSeq" id="WP_155323384.1">
    <property type="nucleotide sequence ID" value="NZ_AP021876.1"/>
</dbReference>
<feature type="transmembrane region" description="Helical" evidence="1">
    <location>
        <begin position="289"/>
        <end position="310"/>
    </location>
</feature>
<accession>A0A5K7ZSA6</accession>
<keyword evidence="1" id="KW-1133">Transmembrane helix</keyword>
<dbReference type="Proteomes" id="UP000425960">
    <property type="component" value="Chromosome"/>
</dbReference>
<feature type="transmembrane region" description="Helical" evidence="1">
    <location>
        <begin position="317"/>
        <end position="339"/>
    </location>
</feature>
<evidence type="ECO:0000256" key="1">
    <source>
        <dbReference type="SAM" id="Phobius"/>
    </source>
</evidence>
<protein>
    <recommendedName>
        <fullName evidence="4">Tetratricopeptide repeat protein</fullName>
    </recommendedName>
</protein>
<sequence length="369" mass="42872">MTDDAGKTKFLMARELILESENEKNDKDYKHDKQVLKLLLEALEEGLPAFQQAVAYEHIASLYFKNNELENQEKSIKYYEKFFSLEKEVCNEENASFWSLAKNDYGLLLLSNPNWDNKSNEEKRQSLKEIIEKTDHPLAHNKLSWAYLLDGYYDDAESHWQYIIDNQNRYKDFGCIDECIKDAKIKLGYENEIEEVEGIEGVDGENKSGSIDVIRELEEIEKEREEVDGENESGSFINDFYFKRDFKRIKWKETLWLNFIRAFFAGIVYVIICIFAGEGNTFADAFKIILIFPFSYLFVILPMGLFMNFLSGIGVPFVGLVGIIFSLIVVLGDPIVFAIHKLKPTLVPVKKFRIINFRLIIFILDNLTS</sequence>
<gene>
    <name evidence="2" type="ORF">DSCO28_36590</name>
</gene>
<keyword evidence="1" id="KW-0812">Transmembrane</keyword>